<dbReference type="EMBL" id="HACG01001582">
    <property type="protein sequence ID" value="CEK48447.1"/>
    <property type="molecule type" value="Transcribed_RNA"/>
</dbReference>
<protein>
    <recommendedName>
        <fullName evidence="2">PID domain-containing protein</fullName>
    </recommendedName>
</protein>
<name>A0A0B6XWN8_9EUPU</name>
<dbReference type="CDD" id="cd00934">
    <property type="entry name" value="PTB"/>
    <property type="match status" value="1"/>
</dbReference>
<accession>A0A0B6XWN8</accession>
<proteinExistence type="predicted"/>
<feature type="non-terminal residue" evidence="1">
    <location>
        <position position="1"/>
    </location>
</feature>
<dbReference type="SUPFAM" id="SSF50729">
    <property type="entry name" value="PH domain-like"/>
    <property type="match status" value="1"/>
</dbReference>
<feature type="non-terminal residue" evidence="1">
    <location>
        <position position="136"/>
    </location>
</feature>
<organism evidence="1">
    <name type="scientific">Arion vulgaris</name>
    <dbReference type="NCBI Taxonomy" id="1028688"/>
    <lineage>
        <taxon>Eukaryota</taxon>
        <taxon>Metazoa</taxon>
        <taxon>Spiralia</taxon>
        <taxon>Lophotrochozoa</taxon>
        <taxon>Mollusca</taxon>
        <taxon>Gastropoda</taxon>
        <taxon>Heterobranchia</taxon>
        <taxon>Euthyneura</taxon>
        <taxon>Panpulmonata</taxon>
        <taxon>Eupulmonata</taxon>
        <taxon>Stylommatophora</taxon>
        <taxon>Helicina</taxon>
        <taxon>Arionoidea</taxon>
        <taxon>Arionidae</taxon>
        <taxon>Arion</taxon>
    </lineage>
</organism>
<reference evidence="1" key="1">
    <citation type="submission" date="2014-12" db="EMBL/GenBank/DDBJ databases">
        <title>Insight into the proteome of Arion vulgaris.</title>
        <authorList>
            <person name="Aradska J."/>
            <person name="Bulat T."/>
            <person name="Smidak R."/>
            <person name="Sarate P."/>
            <person name="Gangsoo J."/>
            <person name="Sialana F."/>
            <person name="Bilban M."/>
            <person name="Lubec G."/>
        </authorList>
    </citation>
    <scope>NUCLEOTIDE SEQUENCE</scope>
    <source>
        <tissue evidence="1">Skin</tissue>
    </source>
</reference>
<evidence type="ECO:0000313" key="1">
    <source>
        <dbReference type="EMBL" id="CEK48447.1"/>
    </source>
</evidence>
<evidence type="ECO:0008006" key="2">
    <source>
        <dbReference type="Google" id="ProtNLM"/>
    </source>
</evidence>
<sequence>HLKGVTRFAKLHQDPKCFAYLTRYQPTADYQCHVYLASSEDMIPQLFKAIREASKDFCNKPGSAEISGLGSRSGVTDGGDLDRCKSLFEVKYLGRVKVGARRVTSDYIDNLAERLIAKSAEEVDEMGQERRKQTEQ</sequence>
<gene>
    <name evidence="1" type="primary">ORF3997</name>
</gene>
<dbReference type="AlphaFoldDB" id="A0A0B6XWN8"/>